<dbReference type="EMBL" id="LAZR01005016">
    <property type="protein sequence ID" value="KKN03607.1"/>
    <property type="molecule type" value="Genomic_DNA"/>
</dbReference>
<feature type="domain" description="DUF5681" evidence="2">
    <location>
        <begin position="29"/>
        <end position="53"/>
    </location>
</feature>
<proteinExistence type="predicted"/>
<evidence type="ECO:0000259" key="2">
    <source>
        <dbReference type="Pfam" id="PF18932"/>
    </source>
</evidence>
<dbReference type="Pfam" id="PF18932">
    <property type="entry name" value="DUF5681"/>
    <property type="match status" value="1"/>
</dbReference>
<evidence type="ECO:0000313" key="3">
    <source>
        <dbReference type="EMBL" id="KKN03607.1"/>
    </source>
</evidence>
<accession>A0A0F9MW15</accession>
<organism evidence="3">
    <name type="scientific">marine sediment metagenome</name>
    <dbReference type="NCBI Taxonomy" id="412755"/>
    <lineage>
        <taxon>unclassified sequences</taxon>
        <taxon>metagenomes</taxon>
        <taxon>ecological metagenomes</taxon>
    </lineage>
</organism>
<dbReference type="AlphaFoldDB" id="A0A0F9MW15"/>
<sequence length="163" mass="17543">MTINADSEIPVPPGQVGLVQNNRNSTAGFQKGQSGNPAGRPKGVAAYVRTLAGEDGKAIVDKVWDIMQNPAGKPHQRQKTVLECAFWFADRGWGKAVLNVEHSGQIDHGRELFAGVPTEELREFIDNVAVLREALRAREAGVIEGEARALEAPVDESSSQSDA</sequence>
<evidence type="ECO:0000256" key="1">
    <source>
        <dbReference type="SAM" id="MobiDB-lite"/>
    </source>
</evidence>
<name>A0A0F9MW15_9ZZZZ</name>
<gene>
    <name evidence="3" type="ORF">LCGC14_1105950</name>
</gene>
<protein>
    <recommendedName>
        <fullName evidence="2">DUF5681 domain-containing protein</fullName>
    </recommendedName>
</protein>
<dbReference type="InterPro" id="IPR043736">
    <property type="entry name" value="DUF5681"/>
</dbReference>
<feature type="region of interest" description="Disordered" evidence="1">
    <location>
        <begin position="1"/>
        <end position="41"/>
    </location>
</feature>
<comment type="caution">
    <text evidence="3">The sequence shown here is derived from an EMBL/GenBank/DDBJ whole genome shotgun (WGS) entry which is preliminary data.</text>
</comment>
<reference evidence="3" key="1">
    <citation type="journal article" date="2015" name="Nature">
        <title>Complex archaea that bridge the gap between prokaryotes and eukaryotes.</title>
        <authorList>
            <person name="Spang A."/>
            <person name="Saw J.H."/>
            <person name="Jorgensen S.L."/>
            <person name="Zaremba-Niedzwiedzka K."/>
            <person name="Martijn J."/>
            <person name="Lind A.E."/>
            <person name="van Eijk R."/>
            <person name="Schleper C."/>
            <person name="Guy L."/>
            <person name="Ettema T.J."/>
        </authorList>
    </citation>
    <scope>NUCLEOTIDE SEQUENCE</scope>
</reference>
<feature type="compositionally biased region" description="Polar residues" evidence="1">
    <location>
        <begin position="18"/>
        <end position="36"/>
    </location>
</feature>